<dbReference type="EMBL" id="CP097332">
    <property type="protein sequence ID" value="UQX87976.1"/>
    <property type="molecule type" value="Genomic_DNA"/>
</dbReference>
<evidence type="ECO:0000313" key="3">
    <source>
        <dbReference type="Proteomes" id="UP001056336"/>
    </source>
</evidence>
<feature type="domain" description="DUF7455" evidence="1">
    <location>
        <begin position="12"/>
        <end position="59"/>
    </location>
</feature>
<name>A0ABY4QYQ1_9ACTN</name>
<proteinExistence type="predicted"/>
<protein>
    <recommendedName>
        <fullName evidence="1">DUF7455 domain-containing protein</fullName>
    </recommendedName>
</protein>
<keyword evidence="3" id="KW-1185">Reference proteome</keyword>
<accession>A0ABY4QYQ1</accession>
<gene>
    <name evidence="2" type="ORF">M6D93_16975</name>
</gene>
<reference evidence="2" key="2">
    <citation type="submission" date="2022-05" db="EMBL/GenBank/DDBJ databases">
        <authorList>
            <person name="Kim J.-S."/>
            <person name="Lee K."/>
            <person name="Suh M."/>
            <person name="Eom M."/>
            <person name="Kim J.-S."/>
            <person name="Kim D.-S."/>
            <person name="Ko S.-H."/>
            <person name="Shin Y."/>
            <person name="Lee J.-S."/>
        </authorList>
    </citation>
    <scope>NUCLEOTIDE SEQUENCE</scope>
    <source>
        <strain evidence="2">N237</strain>
    </source>
</reference>
<dbReference type="Proteomes" id="UP001056336">
    <property type="component" value="Chromosome"/>
</dbReference>
<dbReference type="InterPro" id="IPR055878">
    <property type="entry name" value="DUF7455"/>
</dbReference>
<organism evidence="2 3">
    <name type="scientific">Jatrophihabitans telluris</name>
    <dbReference type="NCBI Taxonomy" id="2038343"/>
    <lineage>
        <taxon>Bacteria</taxon>
        <taxon>Bacillati</taxon>
        <taxon>Actinomycetota</taxon>
        <taxon>Actinomycetes</taxon>
        <taxon>Jatrophihabitantales</taxon>
        <taxon>Jatrophihabitantaceae</taxon>
        <taxon>Jatrophihabitans</taxon>
    </lineage>
</organism>
<evidence type="ECO:0000259" key="1">
    <source>
        <dbReference type="Pfam" id="PF24254"/>
    </source>
</evidence>
<dbReference type="Pfam" id="PF24254">
    <property type="entry name" value="DUF7455"/>
    <property type="match status" value="1"/>
</dbReference>
<sequence length="71" mass="7740">MVVEVDRRPRELTAEDRCDRCSARAMVETVMLGGGALLWCAHHFSAFETSLSGLGAQVVADIRKSAEPVVH</sequence>
<evidence type="ECO:0000313" key="2">
    <source>
        <dbReference type="EMBL" id="UQX87976.1"/>
    </source>
</evidence>
<reference evidence="2" key="1">
    <citation type="journal article" date="2018" name="Int. J. Syst. Evol. Microbiol.">
        <title>Jatrophihabitans telluris sp. nov., isolated from sediment soil of lava forest wetlands and the emended description of the genus Jatrophihabitans.</title>
        <authorList>
            <person name="Lee K.C."/>
            <person name="Suh M.K."/>
            <person name="Eom M.K."/>
            <person name="Kim K.K."/>
            <person name="Kim J.S."/>
            <person name="Kim D.S."/>
            <person name="Ko S.H."/>
            <person name="Shin Y.K."/>
            <person name="Lee J.S."/>
        </authorList>
    </citation>
    <scope>NUCLEOTIDE SEQUENCE</scope>
    <source>
        <strain evidence="2">N237</strain>
    </source>
</reference>
<dbReference type="RefSeq" id="WP_249771028.1">
    <property type="nucleotide sequence ID" value="NZ_CP097332.1"/>
</dbReference>